<protein>
    <submittedName>
        <fullName evidence="2">Isoquinoline 1-oxidoreductase beta subunit</fullName>
    </submittedName>
</protein>
<dbReference type="PANTHER" id="PTHR47495:SF3">
    <property type="entry name" value="BLR6219 PROTEIN"/>
    <property type="match status" value="1"/>
</dbReference>
<dbReference type="RefSeq" id="WP_133475315.1">
    <property type="nucleotide sequence ID" value="NZ_SNWP01000012.1"/>
</dbReference>
<dbReference type="InterPro" id="IPR006311">
    <property type="entry name" value="TAT_signal"/>
</dbReference>
<sequence>MSTTSVSRRNFLRVSMITGGGMLVGFSTLAEDEKLPVDGTPFSPNAYIKIAPDGTITLMSPNPEIGQGVKTSLVMLIAEEMNVDWQKIQVEIAPLDTKYGSQTTGGSGAIRSRYTPLRQAGATARVLLIAAAADTWGVTAADCYADNGFVVHKTSGKKLSYGELAGKAASMPVPANVPLKDAKDFKLIGTRVKDVDAKAIVTGKPLFGIDTRRGGMLFAVVARPPAHGKKLQSFDDSAALQVTGVKKVVQVKNSIAVLATSTWAAMKGRKALNINWEDASKLESTADHDKAFKDLLSKPAATPNRNDGDVDAAMAAASKVLDVYYEVPVLSHAQMEPLNFYADVRDGKAELYGPTQVPQSLVTAVAKELNIPAANITLGLPRQGGGFGRKLRPDNGVEAALISQAAQCPVQVQWTREDDMQNDFYRASGMFRFKAAIKDGNLEAWQQSFACLSNGRSPDTYPAGAVKNLRIESHSLPTNIPTGPWRAPTHNVQAFANECFMDEVATELKTDPISFRLSLLKKAKEQPVGRLAYEPDKFISVIELVAKISNWNKPAPNTYRGFSTWFSFNSYVAQVVELKMEKGKPKITKVYCAVHCGKVVNLSGAENQVQGAVVDGLGHAMFTKLTFKDGAAVQTNFGPYNFVKMRNTPLDVEVAFVPSEENPTGLGEPGLPPIAPALANALFAATGKRFRRMPFSDDIQFA</sequence>
<dbReference type="Gene3D" id="3.30.365.10">
    <property type="entry name" value="Aldehyde oxidase/xanthine dehydrogenase, molybdopterin binding domain"/>
    <property type="match status" value="4"/>
</dbReference>
<dbReference type="PROSITE" id="PS51318">
    <property type="entry name" value="TAT"/>
    <property type="match status" value="1"/>
</dbReference>
<dbReference type="InterPro" id="IPR000674">
    <property type="entry name" value="Ald_Oxase/Xan_DH_a/b"/>
</dbReference>
<feature type="domain" description="Aldehyde oxidase/xanthine dehydrogenase a/b hammerhead" evidence="1">
    <location>
        <begin position="202"/>
        <end position="280"/>
    </location>
</feature>
<dbReference type="InterPro" id="IPR037165">
    <property type="entry name" value="AldOxase/xan_DH_Mopterin-bd_sf"/>
</dbReference>
<dbReference type="InterPro" id="IPR008274">
    <property type="entry name" value="AldOxase/xan_DH_MoCoBD1"/>
</dbReference>
<keyword evidence="3" id="KW-1185">Reference proteome</keyword>
<dbReference type="Gene3D" id="3.90.1170.50">
    <property type="entry name" value="Aldehyde oxidase/xanthine dehydrogenase, a/b hammerhead"/>
    <property type="match status" value="1"/>
</dbReference>
<comment type="caution">
    <text evidence="2">The sequence shown here is derived from an EMBL/GenBank/DDBJ whole genome shotgun (WGS) entry which is preliminary data.</text>
</comment>
<evidence type="ECO:0000259" key="1">
    <source>
        <dbReference type="SMART" id="SM01008"/>
    </source>
</evidence>
<dbReference type="SUPFAM" id="SSF56003">
    <property type="entry name" value="Molybdenum cofactor-binding domain"/>
    <property type="match status" value="2"/>
</dbReference>
<dbReference type="SMART" id="SM01008">
    <property type="entry name" value="Ald_Xan_dh_C"/>
    <property type="match status" value="1"/>
</dbReference>
<dbReference type="InterPro" id="IPR052516">
    <property type="entry name" value="N-heterocyclic_Hydroxylase"/>
</dbReference>
<organism evidence="2 3">
    <name type="scientific">Sediminibacterium goheungense</name>
    <dbReference type="NCBI Taxonomy" id="1086393"/>
    <lineage>
        <taxon>Bacteria</taxon>
        <taxon>Pseudomonadati</taxon>
        <taxon>Bacteroidota</taxon>
        <taxon>Chitinophagia</taxon>
        <taxon>Chitinophagales</taxon>
        <taxon>Chitinophagaceae</taxon>
        <taxon>Sediminibacterium</taxon>
    </lineage>
</organism>
<dbReference type="PIRSF" id="PIRSF036389">
    <property type="entry name" value="IOR_B"/>
    <property type="match status" value="1"/>
</dbReference>
<dbReference type="OrthoDB" id="9767994at2"/>
<dbReference type="InterPro" id="IPR012368">
    <property type="entry name" value="OxRdtase_Mopterin-bd_su_IorB"/>
</dbReference>
<accession>A0A4R6IU36</accession>
<dbReference type="Proteomes" id="UP000295741">
    <property type="component" value="Unassembled WGS sequence"/>
</dbReference>
<dbReference type="InterPro" id="IPR046867">
    <property type="entry name" value="AldOxase/xan_DH_MoCoBD2"/>
</dbReference>
<name>A0A4R6IU36_9BACT</name>
<dbReference type="AlphaFoldDB" id="A0A4R6IU36"/>
<reference evidence="2 3" key="1">
    <citation type="submission" date="2019-03" db="EMBL/GenBank/DDBJ databases">
        <title>Genomic Encyclopedia of Archaeal and Bacterial Type Strains, Phase II (KMG-II): from individual species to whole genera.</title>
        <authorList>
            <person name="Goeker M."/>
        </authorList>
    </citation>
    <scope>NUCLEOTIDE SEQUENCE [LARGE SCALE GENOMIC DNA]</scope>
    <source>
        <strain evidence="2 3">DSM 28323</strain>
    </source>
</reference>
<dbReference type="Pfam" id="PF02738">
    <property type="entry name" value="MoCoBD_1"/>
    <property type="match status" value="1"/>
</dbReference>
<evidence type="ECO:0000313" key="3">
    <source>
        <dbReference type="Proteomes" id="UP000295741"/>
    </source>
</evidence>
<proteinExistence type="predicted"/>
<evidence type="ECO:0000313" key="2">
    <source>
        <dbReference type="EMBL" id="TDO25827.1"/>
    </source>
</evidence>
<dbReference type="EMBL" id="SNWP01000012">
    <property type="protein sequence ID" value="TDO25827.1"/>
    <property type="molecule type" value="Genomic_DNA"/>
</dbReference>
<dbReference type="GO" id="GO:0016491">
    <property type="term" value="F:oxidoreductase activity"/>
    <property type="evidence" value="ECO:0007669"/>
    <property type="project" value="InterPro"/>
</dbReference>
<dbReference type="Pfam" id="PF20256">
    <property type="entry name" value="MoCoBD_2"/>
    <property type="match status" value="2"/>
</dbReference>
<dbReference type="PANTHER" id="PTHR47495">
    <property type="entry name" value="ALDEHYDE DEHYDROGENASE"/>
    <property type="match status" value="1"/>
</dbReference>
<gene>
    <name evidence="2" type="ORF">BC659_2751</name>
</gene>